<organism evidence="1 2">
    <name type="scientific">Candidatus Dojkabacteria bacterium</name>
    <dbReference type="NCBI Taxonomy" id="2099670"/>
    <lineage>
        <taxon>Bacteria</taxon>
        <taxon>Candidatus Dojkabacteria</taxon>
    </lineage>
</organism>
<accession>A0A5C7J8M1</accession>
<gene>
    <name evidence="1" type="ORF">E6Q11_02650</name>
</gene>
<protein>
    <submittedName>
        <fullName evidence="1">Uncharacterized protein</fullName>
    </submittedName>
</protein>
<dbReference type="EMBL" id="SSDS01000044">
    <property type="protein sequence ID" value="TXG77494.1"/>
    <property type="molecule type" value="Genomic_DNA"/>
</dbReference>
<name>A0A5C7J8M1_9BACT</name>
<dbReference type="AlphaFoldDB" id="A0A5C7J8M1"/>
<sequence length="116" mass="13463">MMYDAIIADATTGFIAPPPNGCCKLYLENNSIENLQINYDTLHSLTRRGYVNPMRGRSFVNDGQNDPYFTDSNYNIYMFARTQPDRLSSIVYRLEADIDYWACEIEEEYFQAFLNG</sequence>
<comment type="caution">
    <text evidence="1">The sequence shown here is derived from an EMBL/GenBank/DDBJ whole genome shotgun (WGS) entry which is preliminary data.</text>
</comment>
<evidence type="ECO:0000313" key="1">
    <source>
        <dbReference type="EMBL" id="TXG77494.1"/>
    </source>
</evidence>
<evidence type="ECO:0000313" key="2">
    <source>
        <dbReference type="Proteomes" id="UP000321026"/>
    </source>
</evidence>
<dbReference type="Proteomes" id="UP000321026">
    <property type="component" value="Unassembled WGS sequence"/>
</dbReference>
<reference evidence="1 2" key="1">
    <citation type="submission" date="2018-09" db="EMBL/GenBank/DDBJ databases">
        <title>Metagenome Assembled Genomes from an Advanced Water Purification Facility.</title>
        <authorList>
            <person name="Stamps B.W."/>
            <person name="Spear J.R."/>
        </authorList>
    </citation>
    <scope>NUCLEOTIDE SEQUENCE [LARGE SCALE GENOMIC DNA]</scope>
    <source>
        <strain evidence="1">Bin_63_2</strain>
    </source>
</reference>
<proteinExistence type="predicted"/>